<dbReference type="EMBL" id="CP003359">
    <property type="protein sequence ID" value="AGB41445.1"/>
    <property type="molecule type" value="Genomic_DNA"/>
</dbReference>
<accession>L0KA85</accession>
<protein>
    <submittedName>
        <fullName evidence="1">Uncharacterized protein</fullName>
    </submittedName>
</protein>
<dbReference type="Proteomes" id="UP000010880">
    <property type="component" value="Chromosome"/>
</dbReference>
<evidence type="ECO:0000313" key="2">
    <source>
        <dbReference type="Proteomes" id="UP000010880"/>
    </source>
</evidence>
<keyword evidence="2" id="KW-1185">Reference proteome</keyword>
<name>L0KA85_HALHC</name>
<dbReference type="RefSeq" id="WP_015327164.1">
    <property type="nucleotide sequence ID" value="NC_019978.1"/>
</dbReference>
<evidence type="ECO:0000313" key="1">
    <source>
        <dbReference type="EMBL" id="AGB41445.1"/>
    </source>
</evidence>
<reference evidence="2" key="1">
    <citation type="submission" date="2012-02" db="EMBL/GenBank/DDBJ databases">
        <title>The complete genome of Halobacteroides halobius DSM 5150.</title>
        <authorList>
            <person name="Lucas S."/>
            <person name="Copeland A."/>
            <person name="Lapidus A."/>
            <person name="Glavina del Rio T."/>
            <person name="Dalin E."/>
            <person name="Tice H."/>
            <person name="Bruce D."/>
            <person name="Goodwin L."/>
            <person name="Pitluck S."/>
            <person name="Peters L."/>
            <person name="Mikhailova N."/>
            <person name="Gu W."/>
            <person name="Kyrpides N."/>
            <person name="Mavromatis K."/>
            <person name="Ivanova N."/>
            <person name="Brettin T."/>
            <person name="Detter J.C."/>
            <person name="Han C."/>
            <person name="Larimer F."/>
            <person name="Land M."/>
            <person name="Hauser L."/>
            <person name="Markowitz V."/>
            <person name="Cheng J.-F."/>
            <person name="Hugenholtz P."/>
            <person name="Woyke T."/>
            <person name="Wu D."/>
            <person name="Tindall B."/>
            <person name="Pomrenke H."/>
            <person name="Brambilla E."/>
            <person name="Klenk H.-P."/>
            <person name="Eisen J.A."/>
        </authorList>
    </citation>
    <scope>NUCLEOTIDE SEQUENCE [LARGE SCALE GENOMIC DNA]</scope>
    <source>
        <strain evidence="2">ATCC 35273 / DSM 5150 / MD-1</strain>
    </source>
</reference>
<dbReference type="STRING" id="748449.Halha_1504"/>
<proteinExistence type="predicted"/>
<sequence>MFWVLIILGVIFVFLWVMKPQDKKSNLKMFDTYSHYLSKYQKLKDKKKGKQKEN</sequence>
<dbReference type="AlphaFoldDB" id="L0KA85"/>
<organism evidence="1 2">
    <name type="scientific">Halobacteroides halobius (strain ATCC 35273 / DSM 5150 / MD-1)</name>
    <dbReference type="NCBI Taxonomy" id="748449"/>
    <lineage>
        <taxon>Bacteria</taxon>
        <taxon>Bacillati</taxon>
        <taxon>Bacillota</taxon>
        <taxon>Clostridia</taxon>
        <taxon>Halanaerobiales</taxon>
        <taxon>Halobacteroidaceae</taxon>
        <taxon>Halobacteroides</taxon>
    </lineage>
</organism>
<gene>
    <name evidence="1" type="ordered locus">Halha_1504</name>
</gene>
<dbReference type="HOGENOM" id="CLU_3044011_0_0_9"/>
<dbReference type="KEGG" id="hhl:Halha_1504"/>